<evidence type="ECO:0000256" key="9">
    <source>
        <dbReference type="ARBA" id="ARBA00023136"/>
    </source>
</evidence>
<protein>
    <recommendedName>
        <fullName evidence="4">Capsular polysaccharide biosynthesis protein CpsC</fullName>
    </recommendedName>
</protein>
<dbReference type="InterPro" id="IPR050445">
    <property type="entry name" value="Bact_polysacc_biosynth/exp"/>
</dbReference>
<evidence type="ECO:0000256" key="4">
    <source>
        <dbReference type="ARBA" id="ARBA00020739"/>
    </source>
</evidence>
<keyword evidence="10" id="KW-0270">Exopolysaccharide synthesis</keyword>
<keyword evidence="9 12" id="KW-0472">Membrane</keyword>
<gene>
    <name evidence="15" type="ORF">KUA55_10880</name>
</gene>
<evidence type="ECO:0000256" key="12">
    <source>
        <dbReference type="SAM" id="Phobius"/>
    </source>
</evidence>
<evidence type="ECO:0000256" key="3">
    <source>
        <dbReference type="ARBA" id="ARBA00006683"/>
    </source>
</evidence>
<evidence type="ECO:0000256" key="2">
    <source>
        <dbReference type="ARBA" id="ARBA00005132"/>
    </source>
</evidence>
<proteinExistence type="inferred from homology"/>
<accession>A0ABS6TE61</accession>
<comment type="pathway">
    <text evidence="2">Capsule biogenesis; capsule polysaccharide biosynthesis.</text>
</comment>
<dbReference type="PANTHER" id="PTHR32309:SF13">
    <property type="entry name" value="FERRIC ENTEROBACTIN TRANSPORT PROTEIN FEPE"/>
    <property type="match status" value="1"/>
</dbReference>
<keyword evidence="8 12" id="KW-1133">Transmembrane helix</keyword>
<feature type="transmembrane region" description="Helical" evidence="12">
    <location>
        <begin position="175"/>
        <end position="194"/>
    </location>
</feature>
<evidence type="ECO:0000313" key="15">
    <source>
        <dbReference type="EMBL" id="MBV7391184.1"/>
    </source>
</evidence>
<evidence type="ECO:0000256" key="11">
    <source>
        <dbReference type="ARBA" id="ARBA00045736"/>
    </source>
</evidence>
<feature type="domain" description="Tyrosine-protein kinase G-rich" evidence="14">
    <location>
        <begin position="146"/>
        <end position="196"/>
    </location>
</feature>
<keyword evidence="6 12" id="KW-0812">Transmembrane</keyword>
<evidence type="ECO:0000259" key="14">
    <source>
        <dbReference type="Pfam" id="PF13807"/>
    </source>
</evidence>
<evidence type="ECO:0000256" key="6">
    <source>
        <dbReference type="ARBA" id="ARBA00022692"/>
    </source>
</evidence>
<feature type="domain" description="Polysaccharide chain length determinant N-terminal" evidence="13">
    <location>
        <begin position="4"/>
        <end position="92"/>
    </location>
</feature>
<organism evidence="15 16">
    <name type="scientific">Enterococcus alishanensis</name>
    <dbReference type="NCBI Taxonomy" id="1303817"/>
    <lineage>
        <taxon>Bacteria</taxon>
        <taxon>Bacillati</taxon>
        <taxon>Bacillota</taxon>
        <taxon>Bacilli</taxon>
        <taxon>Lactobacillales</taxon>
        <taxon>Enterococcaceae</taxon>
        <taxon>Enterococcus</taxon>
    </lineage>
</organism>
<evidence type="ECO:0000256" key="5">
    <source>
        <dbReference type="ARBA" id="ARBA00022475"/>
    </source>
</evidence>
<comment type="caution">
    <text evidence="15">The sequence shown here is derived from an EMBL/GenBank/DDBJ whole genome shotgun (WGS) entry which is preliminary data.</text>
</comment>
<evidence type="ECO:0000256" key="10">
    <source>
        <dbReference type="ARBA" id="ARBA00023169"/>
    </source>
</evidence>
<dbReference type="RefSeq" id="WP_218326296.1">
    <property type="nucleotide sequence ID" value="NZ_JAHUZB010000004.1"/>
</dbReference>
<keyword evidence="7" id="KW-0972">Capsule biogenesis/degradation</keyword>
<name>A0ABS6TE61_9ENTE</name>
<keyword evidence="5" id="KW-1003">Cell membrane</keyword>
<comment type="function">
    <text evidence="11">Required for CpsD phosphorylation. Involved in the regulation of capsular polysaccharide biosynthesis. May be part of a complex that directs the coordinated polymerization and export to the cell surface of the capsular polysaccharide.</text>
</comment>
<keyword evidence="16" id="KW-1185">Reference proteome</keyword>
<dbReference type="InterPro" id="IPR032807">
    <property type="entry name" value="GNVR"/>
</dbReference>
<dbReference type="InterPro" id="IPR003856">
    <property type="entry name" value="LPS_length_determ_N"/>
</dbReference>
<dbReference type="PANTHER" id="PTHR32309">
    <property type="entry name" value="TYROSINE-PROTEIN KINASE"/>
    <property type="match status" value="1"/>
</dbReference>
<dbReference type="Pfam" id="PF02706">
    <property type="entry name" value="Wzz"/>
    <property type="match status" value="1"/>
</dbReference>
<dbReference type="EMBL" id="JAHUZB010000004">
    <property type="protein sequence ID" value="MBV7391184.1"/>
    <property type="molecule type" value="Genomic_DNA"/>
</dbReference>
<reference evidence="15 16" key="1">
    <citation type="submission" date="2021-06" db="EMBL/GenBank/DDBJ databases">
        <title>Enterococcus alishanensis sp. nov., a novel lactic acid bacterium isolated from fresh coffee beans.</title>
        <authorList>
            <person name="Chen Y.-S."/>
        </authorList>
    </citation>
    <scope>NUCLEOTIDE SEQUENCE [LARGE SCALE GENOMIC DNA]</scope>
    <source>
        <strain evidence="15 16">ALS3</strain>
    </source>
</reference>
<evidence type="ECO:0000256" key="8">
    <source>
        <dbReference type="ARBA" id="ARBA00022989"/>
    </source>
</evidence>
<comment type="subcellular location">
    <subcellularLocation>
        <location evidence="1">Cell membrane</location>
        <topology evidence="1">Multi-pass membrane protein</topology>
    </subcellularLocation>
</comment>
<evidence type="ECO:0000259" key="13">
    <source>
        <dbReference type="Pfam" id="PF02706"/>
    </source>
</evidence>
<comment type="similarity">
    <text evidence="3">Belongs to the CpsC/CapA family.</text>
</comment>
<dbReference type="Pfam" id="PF13807">
    <property type="entry name" value="GNVR"/>
    <property type="match status" value="1"/>
</dbReference>
<evidence type="ECO:0000313" key="16">
    <source>
        <dbReference type="Proteomes" id="UP000774130"/>
    </source>
</evidence>
<sequence>MDEKFNFTFLLQTIKEKLPIIIFCSITGLLIGGYISFFWITPKYSSQTQMIAATKTTEENISNEITANLQLVKTYKELVLSDLVLGEVQQELQSEENQNMSISQLREAITLEQQQESLFFSIRAVSDRPRLASYLANTTSEVFQEALEDSQIPGEISITSKATASRNPFSPNHKLNLVLSLFIGGMVGFLFVLLRASLDQTIKTEQTVFEIFGTSALGIIPHTTNVDMKMSAKDKDLLKRDLTGTSNSVSRRRRKRV</sequence>
<feature type="transmembrane region" description="Helical" evidence="12">
    <location>
        <begin position="20"/>
        <end position="40"/>
    </location>
</feature>
<evidence type="ECO:0000256" key="1">
    <source>
        <dbReference type="ARBA" id="ARBA00004651"/>
    </source>
</evidence>
<evidence type="ECO:0000256" key="7">
    <source>
        <dbReference type="ARBA" id="ARBA00022903"/>
    </source>
</evidence>
<dbReference type="Proteomes" id="UP000774130">
    <property type="component" value="Unassembled WGS sequence"/>
</dbReference>